<accession>A0ABV1ZVT9</accession>
<comment type="caution">
    <text evidence="2">The sequence shown here is derived from an EMBL/GenBank/DDBJ whole genome shotgun (WGS) entry which is preliminary data.</text>
</comment>
<keyword evidence="1" id="KW-1133">Transmembrane helix</keyword>
<dbReference type="Pfam" id="PF08905">
    <property type="entry name" value="DUF1850"/>
    <property type="match status" value="1"/>
</dbReference>
<sequence length="184" mass="19509">METASPPHAGRPADAGRPRWPRTAALLGAGAVLTALLLPVWPALRLSDGGDTMGHLRLAGGEPFTVSYVHSIDGLPIEENLLVRDGRLVVDSTRVRQFGAGMGHIPGEGTGRADGEWWVVEGMERDIGTELTIRVGAPAVDHRIRAPGAEVRLSPCLAAHPVRVEPVLLPTLLLPLATVPEPEC</sequence>
<reference evidence="2 3" key="1">
    <citation type="submission" date="2024-06" db="EMBL/GenBank/DDBJ databases">
        <authorList>
            <person name="Bataeva Y.V."/>
            <person name="Grigorian L.N."/>
            <person name="Solomentsev V.I."/>
        </authorList>
    </citation>
    <scope>NUCLEOTIDE SEQUENCE [LARGE SCALE GENOMIC DNA]</scope>
    <source>
        <strain evidence="3">SCPM-O-B-12605 (RCAM04882)</strain>
    </source>
</reference>
<dbReference type="RefSeq" id="WP_267948098.1">
    <property type="nucleotide sequence ID" value="NZ_JBEQNA010000003.1"/>
</dbReference>
<protein>
    <submittedName>
        <fullName evidence="2">DUF1850 domain-containing protein</fullName>
    </submittedName>
</protein>
<dbReference type="EMBL" id="JBEQNB010000008">
    <property type="protein sequence ID" value="MES0835220.1"/>
    <property type="molecule type" value="Genomic_DNA"/>
</dbReference>
<feature type="transmembrane region" description="Helical" evidence="1">
    <location>
        <begin position="24"/>
        <end position="44"/>
    </location>
</feature>
<dbReference type="Proteomes" id="UP001432401">
    <property type="component" value="Unassembled WGS sequence"/>
</dbReference>
<proteinExistence type="predicted"/>
<evidence type="ECO:0000313" key="2">
    <source>
        <dbReference type="EMBL" id="MES0835220.1"/>
    </source>
</evidence>
<keyword evidence="3" id="KW-1185">Reference proteome</keyword>
<keyword evidence="1" id="KW-0812">Transmembrane</keyword>
<keyword evidence="1" id="KW-0472">Membrane</keyword>
<evidence type="ECO:0000313" key="3">
    <source>
        <dbReference type="Proteomes" id="UP001432401"/>
    </source>
</evidence>
<evidence type="ECO:0000256" key="1">
    <source>
        <dbReference type="SAM" id="Phobius"/>
    </source>
</evidence>
<dbReference type="InterPro" id="IPR015001">
    <property type="entry name" value="DUF1850"/>
</dbReference>
<name>A0ABV1ZVT9_9ACTN</name>
<gene>
    <name evidence="2" type="ORF">ABUK86_15690</name>
</gene>
<organism evidence="2 3">
    <name type="scientific">Nocardiopsis tropica</name>
    <dbReference type="NCBI Taxonomy" id="109330"/>
    <lineage>
        <taxon>Bacteria</taxon>
        <taxon>Bacillati</taxon>
        <taxon>Actinomycetota</taxon>
        <taxon>Actinomycetes</taxon>
        <taxon>Streptosporangiales</taxon>
        <taxon>Nocardiopsidaceae</taxon>
        <taxon>Nocardiopsis</taxon>
    </lineage>
</organism>